<dbReference type="PANTHER" id="PTHR10693">
    <property type="entry name" value="RAS GTPASE-ACTIVATING PROTEIN-BINDING PROTEIN"/>
    <property type="match status" value="1"/>
</dbReference>
<dbReference type="Pfam" id="PF00076">
    <property type="entry name" value="RRM_1"/>
    <property type="match status" value="1"/>
</dbReference>
<dbReference type="SUPFAM" id="SSF54427">
    <property type="entry name" value="NTF2-like"/>
    <property type="match status" value="1"/>
</dbReference>
<feature type="compositionally biased region" description="Polar residues" evidence="3">
    <location>
        <begin position="265"/>
        <end position="275"/>
    </location>
</feature>
<dbReference type="Gene3D" id="3.10.450.50">
    <property type="match status" value="1"/>
</dbReference>
<evidence type="ECO:0000259" key="5">
    <source>
        <dbReference type="PROSITE" id="PS50177"/>
    </source>
</evidence>
<dbReference type="InterPro" id="IPR000504">
    <property type="entry name" value="RRM_dom"/>
</dbReference>
<feature type="compositionally biased region" description="Low complexity" evidence="3">
    <location>
        <begin position="387"/>
        <end position="396"/>
    </location>
</feature>
<dbReference type="SUPFAM" id="SSF54928">
    <property type="entry name" value="RNA-binding domain, RBD"/>
    <property type="match status" value="1"/>
</dbReference>
<protein>
    <submittedName>
        <fullName evidence="6">OLC1v1012011C1</fullName>
    </submittedName>
</protein>
<dbReference type="GO" id="GO:1990904">
    <property type="term" value="C:ribonucleoprotein complex"/>
    <property type="evidence" value="ECO:0007669"/>
    <property type="project" value="TreeGrafter"/>
</dbReference>
<feature type="compositionally biased region" description="Low complexity" evidence="3">
    <location>
        <begin position="458"/>
        <end position="475"/>
    </location>
</feature>
<evidence type="ECO:0000259" key="4">
    <source>
        <dbReference type="PROSITE" id="PS50102"/>
    </source>
</evidence>
<keyword evidence="1 2" id="KW-0694">RNA-binding</keyword>
<dbReference type="GO" id="GO:0005829">
    <property type="term" value="C:cytosol"/>
    <property type="evidence" value="ECO:0007669"/>
    <property type="project" value="TreeGrafter"/>
</dbReference>
<dbReference type="AlphaFoldDB" id="A0AAV1DUZ8"/>
<dbReference type="GO" id="GO:0003729">
    <property type="term" value="F:mRNA binding"/>
    <property type="evidence" value="ECO:0007669"/>
    <property type="project" value="TreeGrafter"/>
</dbReference>
<evidence type="ECO:0000256" key="3">
    <source>
        <dbReference type="SAM" id="MobiDB-lite"/>
    </source>
</evidence>
<evidence type="ECO:0000256" key="2">
    <source>
        <dbReference type="PROSITE-ProRule" id="PRU00176"/>
    </source>
</evidence>
<organism evidence="6 7">
    <name type="scientific">Oldenlandia corymbosa var. corymbosa</name>
    <dbReference type="NCBI Taxonomy" id="529605"/>
    <lineage>
        <taxon>Eukaryota</taxon>
        <taxon>Viridiplantae</taxon>
        <taxon>Streptophyta</taxon>
        <taxon>Embryophyta</taxon>
        <taxon>Tracheophyta</taxon>
        <taxon>Spermatophyta</taxon>
        <taxon>Magnoliopsida</taxon>
        <taxon>eudicotyledons</taxon>
        <taxon>Gunneridae</taxon>
        <taxon>Pentapetalae</taxon>
        <taxon>asterids</taxon>
        <taxon>lamiids</taxon>
        <taxon>Gentianales</taxon>
        <taxon>Rubiaceae</taxon>
        <taxon>Rubioideae</taxon>
        <taxon>Spermacoceae</taxon>
        <taxon>Hedyotis-Oldenlandia complex</taxon>
        <taxon>Oldenlandia</taxon>
    </lineage>
</organism>
<dbReference type="InterPro" id="IPR002075">
    <property type="entry name" value="NTF2_dom"/>
</dbReference>
<dbReference type="FunFam" id="3.30.70.330:FF:001141">
    <property type="entry name" value="Ras GTPase-activating protein-binding protein 1"/>
    <property type="match status" value="1"/>
</dbReference>
<gene>
    <name evidence="6" type="ORF">OLC1_LOCUS19042</name>
</gene>
<evidence type="ECO:0000256" key="1">
    <source>
        <dbReference type="ARBA" id="ARBA00022884"/>
    </source>
</evidence>
<keyword evidence="7" id="KW-1185">Reference proteome</keyword>
<dbReference type="Pfam" id="PF02136">
    <property type="entry name" value="NTF2"/>
    <property type="match status" value="1"/>
</dbReference>
<dbReference type="PROSITE" id="PS50102">
    <property type="entry name" value="RRM"/>
    <property type="match status" value="1"/>
</dbReference>
<dbReference type="Proteomes" id="UP001161247">
    <property type="component" value="Chromosome 7"/>
</dbReference>
<evidence type="ECO:0000313" key="6">
    <source>
        <dbReference type="EMBL" id="CAI9111720.1"/>
    </source>
</evidence>
<evidence type="ECO:0000313" key="7">
    <source>
        <dbReference type="Proteomes" id="UP001161247"/>
    </source>
</evidence>
<feature type="domain" description="RRM" evidence="4">
    <location>
        <begin position="306"/>
        <end position="382"/>
    </location>
</feature>
<dbReference type="SMART" id="SM00360">
    <property type="entry name" value="RRM"/>
    <property type="match status" value="1"/>
</dbReference>
<dbReference type="EMBL" id="OX459124">
    <property type="protein sequence ID" value="CAI9111720.1"/>
    <property type="molecule type" value="Genomic_DNA"/>
</dbReference>
<dbReference type="InterPro" id="IPR018222">
    <property type="entry name" value="Nuclear_transport_factor_2_euk"/>
</dbReference>
<sequence length="475" mass="51059">MAMPSAGAAAAAVPSAQVVGNAFVEQYYHILHRSPELVYKFYQDASILSRPDSDGTMTSVTTMLAINEKIQSFDYKNYKAEIKTADAQDSYQAGVIVLVTGCLTGTDNVRRKFTQTFFLAPQEKGYFVLNDVFRYVEESEPSEVNSVLANGAADNVPVTTPLTSDPEPGHAPDRTAFDSVNAAETDEAYNGPEVCDPSDNEDGSVVEVEPVNEPPPKTTEVEFVQGVGPDSSATLEEKKSYASIVKVTKSATRTTPVYVPTSSARTTAVNANQQARRSEKSLVETQAPAPAVESGPESSNVHEEGYSIYVRNLALNATAQQLEEEFKKFGPIKHDGVQVRSNKQGSCFGFVEFESLESMENAIKASPINIGGRQAVVEEKRTNTRVGSSGRGRYTSGSGGYRSESFRGRGNYGGGRGYGRSEFRNQGEFSSRPKGSGGRNVETYQRVDHSGSGRFSRSHQSQGAGSKGGAATSSS</sequence>
<dbReference type="InterPro" id="IPR039539">
    <property type="entry name" value="Ras_GTPase_bind_prot"/>
</dbReference>
<dbReference type="InterPro" id="IPR012677">
    <property type="entry name" value="Nucleotide-bd_a/b_plait_sf"/>
</dbReference>
<dbReference type="FunFam" id="3.10.450.50:FF:000003">
    <property type="entry name" value="Nuclear transport factor 2 family protein"/>
    <property type="match status" value="1"/>
</dbReference>
<dbReference type="InterPro" id="IPR035979">
    <property type="entry name" value="RBD_domain_sf"/>
</dbReference>
<feature type="domain" description="NTF2" evidence="5">
    <location>
        <begin position="19"/>
        <end position="135"/>
    </location>
</feature>
<proteinExistence type="predicted"/>
<dbReference type="CDD" id="cd00590">
    <property type="entry name" value="RRM_SF"/>
    <property type="match status" value="1"/>
</dbReference>
<accession>A0AAV1DUZ8</accession>
<name>A0AAV1DUZ8_OLDCO</name>
<reference evidence="6" key="1">
    <citation type="submission" date="2023-03" db="EMBL/GenBank/DDBJ databases">
        <authorList>
            <person name="Julca I."/>
        </authorList>
    </citation>
    <scope>NUCLEOTIDE SEQUENCE</scope>
</reference>
<dbReference type="PANTHER" id="PTHR10693:SF75">
    <property type="entry name" value="NUCLEAR TRANSPORT FACTOR 2"/>
    <property type="match status" value="1"/>
</dbReference>
<dbReference type="CDD" id="cd00780">
    <property type="entry name" value="NTF2"/>
    <property type="match status" value="1"/>
</dbReference>
<feature type="region of interest" description="Disordered" evidence="3">
    <location>
        <begin position="188"/>
        <end position="219"/>
    </location>
</feature>
<dbReference type="PROSITE" id="PS50177">
    <property type="entry name" value="NTF2_DOMAIN"/>
    <property type="match status" value="1"/>
</dbReference>
<feature type="region of interest" description="Disordered" evidence="3">
    <location>
        <begin position="265"/>
        <end position="300"/>
    </location>
</feature>
<feature type="region of interest" description="Disordered" evidence="3">
    <location>
        <begin position="379"/>
        <end position="475"/>
    </location>
</feature>
<dbReference type="Gene3D" id="3.30.70.330">
    <property type="match status" value="1"/>
</dbReference>
<dbReference type="InterPro" id="IPR032710">
    <property type="entry name" value="NTF2-like_dom_sf"/>
</dbReference>